<dbReference type="GO" id="GO:0004674">
    <property type="term" value="F:protein serine/threonine kinase activity"/>
    <property type="evidence" value="ECO:0007669"/>
    <property type="project" value="UniProtKB-KW"/>
</dbReference>
<dbReference type="PROSITE" id="PS00107">
    <property type="entry name" value="PROTEIN_KINASE_ATP"/>
    <property type="match status" value="1"/>
</dbReference>
<evidence type="ECO:0000256" key="4">
    <source>
        <dbReference type="ARBA" id="ARBA00022553"/>
    </source>
</evidence>
<dbReference type="GO" id="GO:0009734">
    <property type="term" value="P:auxin-activated signaling pathway"/>
    <property type="evidence" value="ECO:0007669"/>
    <property type="project" value="UniProtKB-KW"/>
</dbReference>
<dbReference type="PROSITE" id="PS00108">
    <property type="entry name" value="PROTEIN_KINASE_ST"/>
    <property type="match status" value="1"/>
</dbReference>
<dbReference type="FunFam" id="1.10.510.10:FF:000142">
    <property type="entry name" value="Octicosapeptide/phox/Bem1p domain kinase superfamily protein"/>
    <property type="match status" value="1"/>
</dbReference>
<dbReference type="GO" id="GO:0005524">
    <property type="term" value="F:ATP binding"/>
    <property type="evidence" value="ECO:0007669"/>
    <property type="project" value="UniProtKB-UniRule"/>
</dbReference>
<reference evidence="12" key="1">
    <citation type="journal article" date="2020" name="Nat. Commun.">
        <title>Genome sequence of the cluster root forming white lupin.</title>
        <authorList>
            <person name="Hufnagel B."/>
            <person name="Marques A."/>
            <person name="Soriano A."/>
            <person name="Marques L."/>
            <person name="Divol F."/>
            <person name="Doumas P."/>
            <person name="Sallet E."/>
            <person name="Mancinotti D."/>
            <person name="Carrere S."/>
            <person name="Marande W."/>
            <person name="Arribat S."/>
            <person name="Keller J."/>
            <person name="Huneau C."/>
            <person name="Blein T."/>
            <person name="Aime D."/>
            <person name="Laguerre M."/>
            <person name="Taylor J."/>
            <person name="Schubert V."/>
            <person name="Nelson M."/>
            <person name="Geu-Flores F."/>
            <person name="Crespi M."/>
            <person name="Gallardo-Guerrero K."/>
            <person name="Delaux P.-M."/>
            <person name="Salse J."/>
            <person name="Berges H."/>
            <person name="Guyot R."/>
            <person name="Gouzy J."/>
            <person name="Peret B."/>
        </authorList>
    </citation>
    <scope>NUCLEOTIDE SEQUENCE [LARGE SCALE GENOMIC DNA]</scope>
    <source>
        <strain evidence="12">cv. Amiga</strain>
    </source>
</reference>
<dbReference type="PRINTS" id="PR00109">
    <property type="entry name" value="TYRKINASE"/>
</dbReference>
<keyword evidence="9" id="KW-0927">Auxin signaling pathway</keyword>
<name>A0A6A4NT77_LUPAL</name>
<feature type="region of interest" description="Disordered" evidence="10">
    <location>
        <begin position="819"/>
        <end position="881"/>
    </location>
</feature>
<dbReference type="SUPFAM" id="SSF54277">
    <property type="entry name" value="CAD &amp; PB1 domains"/>
    <property type="match status" value="1"/>
</dbReference>
<feature type="compositionally biased region" description="Polar residues" evidence="10">
    <location>
        <begin position="820"/>
        <end position="836"/>
    </location>
</feature>
<dbReference type="SMART" id="SM00666">
    <property type="entry name" value="PB1"/>
    <property type="match status" value="1"/>
</dbReference>
<keyword evidence="6" id="KW-0547">Nucleotide-binding</keyword>
<evidence type="ECO:0000256" key="8">
    <source>
        <dbReference type="ARBA" id="ARBA00022840"/>
    </source>
</evidence>
<gene>
    <name evidence="11" type="ORF">Lalb_Chr21g0312641</name>
</gene>
<dbReference type="Gene3D" id="1.10.510.10">
    <property type="entry name" value="Transferase(Phosphotransferase) domain 1"/>
    <property type="match status" value="1"/>
</dbReference>
<evidence type="ECO:0000256" key="3">
    <source>
        <dbReference type="ARBA" id="ARBA00022527"/>
    </source>
</evidence>
<evidence type="ECO:0000313" key="11">
    <source>
        <dbReference type="EMBL" id="KAE9589788.1"/>
    </source>
</evidence>
<dbReference type="InterPro" id="IPR000719">
    <property type="entry name" value="Prot_kinase_dom"/>
</dbReference>
<dbReference type="CDD" id="cd13999">
    <property type="entry name" value="STKc_MAP3K-like"/>
    <property type="match status" value="1"/>
</dbReference>
<evidence type="ECO:0000256" key="6">
    <source>
        <dbReference type="ARBA" id="ARBA00022741"/>
    </source>
</evidence>
<dbReference type="CDD" id="cd06410">
    <property type="entry name" value="PB1_UP2"/>
    <property type="match status" value="1"/>
</dbReference>
<dbReference type="Gene3D" id="3.10.20.90">
    <property type="entry name" value="Phosphatidylinositol 3-kinase Catalytic Subunit, Chain A, domain 1"/>
    <property type="match status" value="1"/>
</dbReference>
<keyword evidence="3" id="KW-0723">Serine/threonine-protein kinase</keyword>
<dbReference type="InterPro" id="IPR011009">
    <property type="entry name" value="Kinase-like_dom_sf"/>
</dbReference>
<dbReference type="AlphaFoldDB" id="A0A6A4NT77"/>
<keyword evidence="12" id="KW-1185">Reference proteome</keyword>
<dbReference type="PROSITE" id="PS50011">
    <property type="entry name" value="PROTEIN_KINASE_DOM"/>
    <property type="match status" value="1"/>
</dbReference>
<dbReference type="GO" id="GO:0005737">
    <property type="term" value="C:cytoplasm"/>
    <property type="evidence" value="ECO:0007669"/>
    <property type="project" value="UniProtKB-SubCell"/>
</dbReference>
<dbReference type="EMBL" id="WOCE01000021">
    <property type="protein sequence ID" value="KAE9589788.1"/>
    <property type="molecule type" value="Genomic_DNA"/>
</dbReference>
<evidence type="ECO:0000313" key="12">
    <source>
        <dbReference type="Proteomes" id="UP000447434"/>
    </source>
</evidence>
<evidence type="ECO:0000256" key="9">
    <source>
        <dbReference type="ARBA" id="ARBA00023294"/>
    </source>
</evidence>
<dbReference type="PANTHER" id="PTHR23257:SF938">
    <property type="entry name" value="OCTICOSAPEPTIDE_PHOX_BEM1P_ PROTEIN KINASE"/>
    <property type="match status" value="1"/>
</dbReference>
<dbReference type="InterPro" id="IPR050167">
    <property type="entry name" value="Ser_Thr_protein_kinase"/>
</dbReference>
<accession>A0A6A4NT77</accession>
<comment type="subcellular location">
    <subcellularLocation>
        <location evidence="1">Cytoplasm</location>
    </subcellularLocation>
</comment>
<dbReference type="SUPFAM" id="SSF56112">
    <property type="entry name" value="Protein kinase-like (PK-like)"/>
    <property type="match status" value="1"/>
</dbReference>
<dbReference type="InterPro" id="IPR000270">
    <property type="entry name" value="PB1_dom"/>
</dbReference>
<sequence length="1197" mass="133524">MSNENEAPGISGDQCNDALSFDSGDRISSDNDVDNICLQTGEEFSAEFLRDRVGSRRFPVTPDADQRLPNRIDFNTNNNYQLVYEDLNHVLGLRRMDSDGNSDLSEFGLARYVAEVDNGAYHNNLSGYQCENVGIRQVSGAFSRQVSGKFSDGICCDRATSGLTAPPVYVFDSPQSCHPYGSQFSEGAFYKKIKFLCSFGGRILPRPNDGKLRYLGGETRIISIRKNITWEELMRKTSAICNQGHIIKYQLPGEDLDALISVCSNEDLHHMIEEYEELEKAGGTQRLRIFLIPSNEPESPNSNEARVNQPSDADYHYVVAVNGMFDPSPRMNSGQSLASHSSQFGNSPEYSPSFRRDSPTAAFALEMKDCNPTSTNLASILSKPGPHLLSALQIPGRSFNQTPHLSPIPKDPKISNIRLYHQPYNAVNESITPFAMEKVPSDNSLYVDNTNYVDPIAYYNNIGQGSPCVNYHPSNQYFMEADQFKKPDDDFHIHIRNHGKGLVSSATCGQNNMMFERPLVTNEGSYQFEKVVSHPRDSTSLFPVSNDREGSQYRRLHSPSGSPLQEIVEKSQVHLQSPHRVERDKLLETSNSSEQCPILPGETIDWKEQVAIYQNFPAFGMADSCKGASNIGKEKFQNTDKNNDWFDENAESMSRKCSIDIKHSQCMNYQHGVSSSSPDLQSSECDVSAAPFSSLESARNPREQPHGLPLEITASEFSMRSQMSSMNHQYAMSETKDDQPFPLGSYELQHIESQTKNESILPISYMGISSMGEVIIPDEGPACYLHHKKENTADKQQSSTSIDEFYVNKPETVAVLKGSNDCTSSGTQSCSQVVSNSHEEIEVGPTSSGKEEMESVSPESENEHAKAGSGNFNKPDDDTATAETEAEIFGLQVDQKQLVSMFNVTLEKMQIIENADVEELQELGSGTFGTVYHGKWRGTDVAIKRIKSSCFSGRLSEQERLTKDFWREAKILSALHHPNVVAFYGVVPNGPGGTLATVTEYMVHGSLRNVLMKKEKVLDRRKRLMIAMDAAFGMEYLHLKNIVHFDLKCDNFLVNLGDPERPVCKVGDFGLSRIKRNTLVSGGVRGTLPWMAPELLYGNSSRVSEKVDIFSFGIAMWEILTGEEPYANMHCGAIIGGIVNNTLRPPIPKRCDSEWKKLMEECWNPDPAARPSFTEIKDRLCNMSVALHKKRQHLGHR</sequence>
<evidence type="ECO:0000256" key="1">
    <source>
        <dbReference type="ARBA" id="ARBA00004496"/>
    </source>
</evidence>
<comment type="caution">
    <text evidence="11">The sequence shown here is derived from an EMBL/GenBank/DDBJ whole genome shotgun (WGS) entry which is preliminary data.</text>
</comment>
<proteinExistence type="predicted"/>
<keyword evidence="8" id="KW-0067">ATP-binding</keyword>
<keyword evidence="2" id="KW-0963">Cytoplasm</keyword>
<dbReference type="Pfam" id="PF07714">
    <property type="entry name" value="PK_Tyr_Ser-Thr"/>
    <property type="match status" value="1"/>
</dbReference>
<feature type="region of interest" description="Disordered" evidence="10">
    <location>
        <begin position="1"/>
        <end position="23"/>
    </location>
</feature>
<dbReference type="InterPro" id="IPR008271">
    <property type="entry name" value="Ser/Thr_kinase_AS"/>
</dbReference>
<organism evidence="11 12">
    <name type="scientific">Lupinus albus</name>
    <name type="common">White lupine</name>
    <name type="synonym">Lupinus termis</name>
    <dbReference type="NCBI Taxonomy" id="3870"/>
    <lineage>
        <taxon>Eukaryota</taxon>
        <taxon>Viridiplantae</taxon>
        <taxon>Streptophyta</taxon>
        <taxon>Embryophyta</taxon>
        <taxon>Tracheophyta</taxon>
        <taxon>Spermatophyta</taxon>
        <taxon>Magnoliopsida</taxon>
        <taxon>eudicotyledons</taxon>
        <taxon>Gunneridae</taxon>
        <taxon>Pentapetalae</taxon>
        <taxon>rosids</taxon>
        <taxon>fabids</taxon>
        <taxon>Fabales</taxon>
        <taxon>Fabaceae</taxon>
        <taxon>Papilionoideae</taxon>
        <taxon>50 kb inversion clade</taxon>
        <taxon>genistoids sensu lato</taxon>
        <taxon>core genistoids</taxon>
        <taxon>Genisteae</taxon>
        <taxon>Lupinus</taxon>
    </lineage>
</organism>
<dbReference type="FunFam" id="3.30.200.20:FF:000081">
    <property type="entry name" value="Octicosapeptide/phox/Bem1p domain kinase superfamily protein"/>
    <property type="match status" value="1"/>
</dbReference>
<feature type="region of interest" description="Disordered" evidence="10">
    <location>
        <begin position="537"/>
        <end position="563"/>
    </location>
</feature>
<evidence type="ECO:0000256" key="10">
    <source>
        <dbReference type="SAM" id="MobiDB-lite"/>
    </source>
</evidence>
<keyword evidence="4" id="KW-0597">Phosphoprotein</keyword>
<dbReference type="Proteomes" id="UP000447434">
    <property type="component" value="Chromosome 21"/>
</dbReference>
<feature type="region of interest" description="Disordered" evidence="10">
    <location>
        <begin position="329"/>
        <end position="356"/>
    </location>
</feature>
<keyword evidence="7" id="KW-0418">Kinase</keyword>
<dbReference type="Gene3D" id="3.30.200.20">
    <property type="entry name" value="Phosphorylase Kinase, domain 1"/>
    <property type="match status" value="1"/>
</dbReference>
<evidence type="ECO:0000256" key="2">
    <source>
        <dbReference type="ARBA" id="ARBA00022490"/>
    </source>
</evidence>
<feature type="compositionally biased region" description="Polar residues" evidence="10">
    <location>
        <begin position="330"/>
        <end position="350"/>
    </location>
</feature>
<dbReference type="InterPro" id="IPR001245">
    <property type="entry name" value="Ser-Thr/Tyr_kinase_cat_dom"/>
</dbReference>
<dbReference type="OrthoDB" id="4062651at2759"/>
<protein>
    <submittedName>
        <fullName evidence="11">Uncharacterized protein</fullName>
    </submittedName>
</protein>
<dbReference type="InterPro" id="IPR017441">
    <property type="entry name" value="Protein_kinase_ATP_BS"/>
</dbReference>
<dbReference type="PANTHER" id="PTHR23257">
    <property type="entry name" value="SERINE-THREONINE PROTEIN KINASE"/>
    <property type="match status" value="1"/>
</dbReference>
<dbReference type="GO" id="GO:0010928">
    <property type="term" value="P:regulation of auxin mediated signaling pathway"/>
    <property type="evidence" value="ECO:0007669"/>
    <property type="project" value="UniProtKB-ARBA"/>
</dbReference>
<keyword evidence="5" id="KW-0808">Transferase</keyword>
<dbReference type="SMART" id="SM00220">
    <property type="entry name" value="S_TKc"/>
    <property type="match status" value="1"/>
</dbReference>
<evidence type="ECO:0000256" key="7">
    <source>
        <dbReference type="ARBA" id="ARBA00022777"/>
    </source>
</evidence>
<evidence type="ECO:0000256" key="5">
    <source>
        <dbReference type="ARBA" id="ARBA00022679"/>
    </source>
</evidence>
<dbReference type="FunFam" id="3.10.20.90:FF:000058">
    <property type="entry name" value="Octicosapeptide/phox/Bem1p domain kinase superfamily protein"/>
    <property type="match status" value="1"/>
</dbReference>
<dbReference type="Pfam" id="PF00564">
    <property type="entry name" value="PB1"/>
    <property type="match status" value="1"/>
</dbReference>